<dbReference type="Gene3D" id="3.60.21.10">
    <property type="match status" value="1"/>
</dbReference>
<comment type="caution">
    <text evidence="2">The sequence shown here is derived from an EMBL/GenBank/DDBJ whole genome shotgun (WGS) entry which is preliminary data.</text>
</comment>
<dbReference type="SUPFAM" id="SSF56300">
    <property type="entry name" value="Metallo-dependent phosphatases"/>
    <property type="match status" value="1"/>
</dbReference>
<keyword evidence="3" id="KW-1185">Reference proteome</keyword>
<feature type="domain" description="Calcineurin-like phosphoesterase" evidence="1">
    <location>
        <begin position="10"/>
        <end position="258"/>
    </location>
</feature>
<name>A0A7J7JYE2_BUGNE</name>
<dbReference type="Pfam" id="PF00149">
    <property type="entry name" value="Metallophos"/>
    <property type="match status" value="1"/>
</dbReference>
<dbReference type="InterPro" id="IPR004843">
    <property type="entry name" value="Calcineurin-like_PHP"/>
</dbReference>
<organism evidence="2 3">
    <name type="scientific">Bugula neritina</name>
    <name type="common">Brown bryozoan</name>
    <name type="synonym">Sertularia neritina</name>
    <dbReference type="NCBI Taxonomy" id="10212"/>
    <lineage>
        <taxon>Eukaryota</taxon>
        <taxon>Metazoa</taxon>
        <taxon>Spiralia</taxon>
        <taxon>Lophotrochozoa</taxon>
        <taxon>Bryozoa</taxon>
        <taxon>Gymnolaemata</taxon>
        <taxon>Cheilostomatida</taxon>
        <taxon>Flustrina</taxon>
        <taxon>Buguloidea</taxon>
        <taxon>Bugulidae</taxon>
        <taxon>Bugula</taxon>
    </lineage>
</organism>
<dbReference type="InterPro" id="IPR029052">
    <property type="entry name" value="Metallo-depent_PP-like"/>
</dbReference>
<evidence type="ECO:0000313" key="2">
    <source>
        <dbReference type="EMBL" id="KAF6030915.1"/>
    </source>
</evidence>
<gene>
    <name evidence="2" type="ORF">EB796_010801</name>
</gene>
<dbReference type="OrthoDB" id="9675250at2759"/>
<dbReference type="Proteomes" id="UP000593567">
    <property type="component" value="Unassembled WGS sequence"/>
</dbReference>
<evidence type="ECO:0000259" key="1">
    <source>
        <dbReference type="Pfam" id="PF00149"/>
    </source>
</evidence>
<dbReference type="GO" id="GO:0008663">
    <property type="term" value="F:2',3'-cyclic-nucleotide 2'-phosphodiesterase activity"/>
    <property type="evidence" value="ECO:0007669"/>
    <property type="project" value="TreeGrafter"/>
</dbReference>
<dbReference type="EMBL" id="VXIV02001658">
    <property type="protein sequence ID" value="KAF6030915.1"/>
    <property type="molecule type" value="Genomic_DNA"/>
</dbReference>
<dbReference type="GO" id="GO:0030145">
    <property type="term" value="F:manganese ion binding"/>
    <property type="evidence" value="ECO:0007669"/>
    <property type="project" value="TreeGrafter"/>
</dbReference>
<evidence type="ECO:0000313" key="3">
    <source>
        <dbReference type="Proteomes" id="UP000593567"/>
    </source>
</evidence>
<dbReference type="PANTHER" id="PTHR16509">
    <property type="match status" value="1"/>
</dbReference>
<reference evidence="2" key="1">
    <citation type="submission" date="2020-06" db="EMBL/GenBank/DDBJ databases">
        <title>Draft genome of Bugula neritina, a colonial animal packing powerful symbionts and potential medicines.</title>
        <authorList>
            <person name="Rayko M."/>
        </authorList>
    </citation>
    <scope>NUCLEOTIDE SEQUENCE [LARGE SCALE GENOMIC DNA]</scope>
    <source>
        <strain evidence="2">Kwan_BN1</strain>
    </source>
</reference>
<accession>A0A7J7JYE2</accession>
<sequence>MTSHTESSVFRFGVISDIQYADHDDAKSYSGTPRFYRHSIQHIKDALAEFKDFKAEFVLQLGDFIDGKCKDECEVAMETVLEEISKAGVPVYHTLGNHDLYNFSHRQVVQQLILPSGGESPDIGYYSRIYRNIRLVCLDSYDVSVLGRSEDESAYITGLQYMAANSNPDQNSSEGLEEGAQQLVKYNGGVGRQQLAWLSQQLEAADSSQQRVVVFNHCAILPSASTSKSLLWNYEEVLAMLESSPSVILILHGHTHQYSHNISPSGQHHIGLRGVIETPPGEKAWALVSVSKQEMKLKIYDGAKSVDIVIPTP</sequence>
<dbReference type="AlphaFoldDB" id="A0A7J7JYE2"/>
<protein>
    <recommendedName>
        <fullName evidence="1">Calcineurin-like phosphoesterase domain-containing protein</fullName>
    </recommendedName>
</protein>
<dbReference type="PANTHER" id="PTHR16509:SF1">
    <property type="entry name" value="MANGANESE-DEPENDENT ADP-RIBOSE_CDP-ALCOHOL DIPHOSPHATASE"/>
    <property type="match status" value="1"/>
</dbReference>
<proteinExistence type="predicted"/>
<dbReference type="GO" id="GO:0047631">
    <property type="term" value="F:ADP-ribose diphosphatase activity"/>
    <property type="evidence" value="ECO:0007669"/>
    <property type="project" value="TreeGrafter"/>
</dbReference>
<dbReference type="GO" id="GO:0047734">
    <property type="term" value="F:CDP-glycerol diphosphatase activity"/>
    <property type="evidence" value="ECO:0007669"/>
    <property type="project" value="TreeGrafter"/>
</dbReference>